<keyword evidence="3 8" id="KW-0813">Transport</keyword>
<evidence type="ECO:0000256" key="5">
    <source>
        <dbReference type="ARBA" id="ARBA00022692"/>
    </source>
</evidence>
<feature type="transmembrane region" description="Helical" evidence="8">
    <location>
        <begin position="117"/>
        <end position="134"/>
    </location>
</feature>
<keyword evidence="4" id="KW-1003">Cell membrane</keyword>
<evidence type="ECO:0000256" key="7">
    <source>
        <dbReference type="ARBA" id="ARBA00023136"/>
    </source>
</evidence>
<organism evidence="9 10">
    <name type="scientific">Brevundimonas staleyi</name>
    <dbReference type="NCBI Taxonomy" id="74326"/>
    <lineage>
        <taxon>Bacteria</taxon>
        <taxon>Pseudomonadati</taxon>
        <taxon>Pseudomonadota</taxon>
        <taxon>Alphaproteobacteria</taxon>
        <taxon>Caulobacterales</taxon>
        <taxon>Caulobacteraceae</taxon>
        <taxon>Brevundimonas</taxon>
    </lineage>
</organism>
<feature type="transmembrane region" description="Helical" evidence="8">
    <location>
        <begin position="41"/>
        <end position="61"/>
    </location>
</feature>
<evidence type="ECO:0000313" key="9">
    <source>
        <dbReference type="EMBL" id="MFC5343375.1"/>
    </source>
</evidence>
<feature type="transmembrane region" description="Helical" evidence="8">
    <location>
        <begin position="328"/>
        <end position="350"/>
    </location>
</feature>
<name>A0ABW0FNP8_9CAUL</name>
<feature type="transmembrane region" description="Helical" evidence="8">
    <location>
        <begin position="210"/>
        <end position="231"/>
    </location>
</feature>
<keyword evidence="8" id="KW-0769">Symport</keyword>
<dbReference type="EMBL" id="JBHSLF010000013">
    <property type="protein sequence ID" value="MFC5343375.1"/>
    <property type="molecule type" value="Genomic_DNA"/>
</dbReference>
<dbReference type="InterPro" id="IPR001463">
    <property type="entry name" value="Na/Ala_symport"/>
</dbReference>
<proteinExistence type="inferred from homology"/>
<dbReference type="NCBIfam" id="TIGR00835">
    <property type="entry name" value="agcS"/>
    <property type="match status" value="1"/>
</dbReference>
<dbReference type="PANTHER" id="PTHR30330">
    <property type="entry name" value="AGSS FAMILY TRANSPORTER, SODIUM-ALANINE"/>
    <property type="match status" value="1"/>
</dbReference>
<keyword evidence="8" id="KW-0997">Cell inner membrane</keyword>
<accession>A0ABW0FNP8</accession>
<evidence type="ECO:0000256" key="2">
    <source>
        <dbReference type="ARBA" id="ARBA00009261"/>
    </source>
</evidence>
<dbReference type="RefSeq" id="WP_374039513.1">
    <property type="nucleotide sequence ID" value="NZ_CP169083.1"/>
</dbReference>
<feature type="transmembrane region" description="Helical" evidence="8">
    <location>
        <begin position="414"/>
        <end position="432"/>
    </location>
</feature>
<keyword evidence="7 8" id="KW-0472">Membrane</keyword>
<feature type="transmembrane region" description="Helical" evidence="8">
    <location>
        <begin position="268"/>
        <end position="290"/>
    </location>
</feature>
<evidence type="ECO:0000256" key="4">
    <source>
        <dbReference type="ARBA" id="ARBA00022475"/>
    </source>
</evidence>
<comment type="similarity">
    <text evidence="2 8">Belongs to the alanine or glycine:cation symporter (AGCS) (TC 2.A.25) family.</text>
</comment>
<keyword evidence="5 8" id="KW-0812">Transmembrane</keyword>
<feature type="transmembrane region" description="Helical" evidence="8">
    <location>
        <begin position="438"/>
        <end position="457"/>
    </location>
</feature>
<feature type="transmembrane region" description="Helical" evidence="8">
    <location>
        <begin position="238"/>
        <end position="256"/>
    </location>
</feature>
<comment type="subcellular location">
    <subcellularLocation>
        <location evidence="8">Cell inner membrane</location>
        <topology evidence="8">Multi-pass membrane protein</topology>
    </subcellularLocation>
    <subcellularLocation>
        <location evidence="1">Cell membrane</location>
        <topology evidence="1">Multi-pass membrane protein</topology>
    </subcellularLocation>
</comment>
<sequence length="493" mass="50329">MTLSLTHAEAAINAALGPAADFANRMVFAAVPIGSAELPLVVIWLVAVSVALTLWFGFVNLRGLRQAVRLVRGDFADPADRGEVSQFAALSTALAGTLGVGSVAGVALAISIGGAGAMFWMTVTGFIGMTLKFAECALAVKHRSIAADGVVNGGPMHYLPIAFAKIRLRPVGQAFAVLFCVATMLAATSVFQVNQAFVQVRAVTGMESPLLFGVLFAAAVGLVIIGGVKGIARLCTRLVPGLVVAYFVATAVVLVAKAPALPGVLADVMAGAFGLKAAAGGALGALVVGVQRAVYAGESGLGSAAIAHAAAKTDEPISEGLVALLEPFITVVVVCNLTALVILAVGAPIPTGAAGGVEIASAAFEAVLPWFAPVLAVLVALLAYKTVIGWAYYGERAFGWLAGEGPRRRNAFRLVFLLAVAVAPVLTVGEAIRFLDAMVFAMAVPNTLALVLFAPELKRDLNSYFARLRSGALAPASAVEAGPPPLAAPVVER</sequence>
<comment type="caution">
    <text evidence="9">The sequence shown here is derived from an EMBL/GenBank/DDBJ whole genome shotgun (WGS) entry which is preliminary data.</text>
</comment>
<dbReference type="PANTHER" id="PTHR30330:SF3">
    <property type="entry name" value="TRANSCRIPTIONAL REGULATOR, LRP FAMILY"/>
    <property type="match status" value="1"/>
</dbReference>
<feature type="transmembrane region" description="Helical" evidence="8">
    <location>
        <begin position="370"/>
        <end position="393"/>
    </location>
</feature>
<dbReference type="Pfam" id="PF01235">
    <property type="entry name" value="Na_Ala_symp"/>
    <property type="match status" value="1"/>
</dbReference>
<keyword evidence="6 8" id="KW-1133">Transmembrane helix</keyword>
<feature type="transmembrane region" description="Helical" evidence="8">
    <location>
        <begin position="87"/>
        <end position="111"/>
    </location>
</feature>
<evidence type="ECO:0000256" key="3">
    <source>
        <dbReference type="ARBA" id="ARBA00022448"/>
    </source>
</evidence>
<evidence type="ECO:0000256" key="1">
    <source>
        <dbReference type="ARBA" id="ARBA00004651"/>
    </source>
</evidence>
<evidence type="ECO:0000313" key="10">
    <source>
        <dbReference type="Proteomes" id="UP001596152"/>
    </source>
</evidence>
<protein>
    <submittedName>
        <fullName evidence="9">Alanine/glycine:cation symporter family protein</fullName>
    </submittedName>
</protein>
<feature type="transmembrane region" description="Helical" evidence="8">
    <location>
        <begin position="175"/>
        <end position="198"/>
    </location>
</feature>
<dbReference type="PRINTS" id="PR00175">
    <property type="entry name" value="NAALASMPORT"/>
</dbReference>
<evidence type="ECO:0000256" key="6">
    <source>
        <dbReference type="ARBA" id="ARBA00022989"/>
    </source>
</evidence>
<reference evidence="10" key="1">
    <citation type="journal article" date="2019" name="Int. J. Syst. Evol. Microbiol.">
        <title>The Global Catalogue of Microorganisms (GCM) 10K type strain sequencing project: providing services to taxonomists for standard genome sequencing and annotation.</title>
        <authorList>
            <consortium name="The Broad Institute Genomics Platform"/>
            <consortium name="The Broad Institute Genome Sequencing Center for Infectious Disease"/>
            <person name="Wu L."/>
            <person name="Ma J."/>
        </authorList>
    </citation>
    <scope>NUCLEOTIDE SEQUENCE [LARGE SCALE GENOMIC DNA]</scope>
    <source>
        <strain evidence="10">JCM 12125</strain>
    </source>
</reference>
<evidence type="ECO:0000256" key="8">
    <source>
        <dbReference type="RuleBase" id="RU363064"/>
    </source>
</evidence>
<keyword evidence="10" id="KW-1185">Reference proteome</keyword>
<gene>
    <name evidence="9" type="ORF">ACFPIE_05565</name>
</gene>
<dbReference type="Proteomes" id="UP001596152">
    <property type="component" value="Unassembled WGS sequence"/>
</dbReference>